<keyword evidence="5" id="KW-1185">Reference proteome</keyword>
<dbReference type="SUPFAM" id="SSF53850">
    <property type="entry name" value="Periplasmic binding protein-like II"/>
    <property type="match status" value="1"/>
</dbReference>
<evidence type="ECO:0000259" key="3">
    <source>
        <dbReference type="Pfam" id="PF00496"/>
    </source>
</evidence>
<dbReference type="PIRSF" id="PIRSF002741">
    <property type="entry name" value="MppA"/>
    <property type="match status" value="1"/>
</dbReference>
<gene>
    <name evidence="4" type="ORF">MMF94_24710</name>
</gene>
<reference evidence="4 5" key="1">
    <citation type="submission" date="2022-03" db="EMBL/GenBank/DDBJ databases">
        <title>Pseudonocardia alaer sp. nov., a novel actinomycete isolated from reed forest soil.</title>
        <authorList>
            <person name="Wang L."/>
        </authorList>
    </citation>
    <scope>NUCLEOTIDE SEQUENCE [LARGE SCALE GENOMIC DNA]</scope>
    <source>
        <strain evidence="4 5">Y-16303</strain>
    </source>
</reference>
<evidence type="ECO:0000313" key="4">
    <source>
        <dbReference type="EMBL" id="MCH6168908.1"/>
    </source>
</evidence>
<dbReference type="Gene3D" id="3.90.76.10">
    <property type="entry name" value="Dipeptide-binding Protein, Domain 1"/>
    <property type="match status" value="1"/>
</dbReference>
<comment type="caution">
    <text evidence="4">The sequence shown here is derived from an EMBL/GenBank/DDBJ whole genome shotgun (WGS) entry which is preliminary data.</text>
</comment>
<dbReference type="PANTHER" id="PTHR30290:SF38">
    <property type="entry name" value="D,D-DIPEPTIDE-BINDING PERIPLASMIC PROTEIN DDPA-RELATED"/>
    <property type="match status" value="1"/>
</dbReference>
<dbReference type="Pfam" id="PF00496">
    <property type="entry name" value="SBP_bac_5"/>
    <property type="match status" value="1"/>
</dbReference>
<evidence type="ECO:0000256" key="2">
    <source>
        <dbReference type="SAM" id="SignalP"/>
    </source>
</evidence>
<proteinExistence type="predicted"/>
<accession>A0ABS9TKH6</accession>
<feature type="domain" description="Solute-binding protein family 5" evidence="3">
    <location>
        <begin position="99"/>
        <end position="456"/>
    </location>
</feature>
<evidence type="ECO:0000313" key="5">
    <source>
        <dbReference type="Proteomes" id="UP001299970"/>
    </source>
</evidence>
<sequence length="539" mass="58467">MRLRCRTSRAVAAVALACCAVLLSACGAADRGAVAAGALQARDPYGADLATEGTPRAGGTLKLGMDREVVSFDPTVQNSNMAALAVYDSLLKVDPQGKAKPYLAQSMDSADGGVTWRLGLRPGVQFTDGTALDANAVLVNVQRHIDKLSSPAHAFAANIASMRAVDPLTVEFALKAPLGDFPVLFAQPITYGSLGMIISPAALQQYGDDIGRHPVGAGPFRFVEWVPDSRITLAKNDTYWQQGMPYLDGLEFRPLPDTESRYASIENGDVDVVFGGYNQELVRASSNAGLRVYYGPGNAGEYLYFNFNKAPFNDRRMREALISSLDLNALAASQYSGRLVPSTSLFAEDSPYHTEAASQAWPKYDPERAKQLIAEYKASGGDPSFTFKTTQARVPFGEYIQAQMAAVGIDIKVQFYDLAQFSSAVVQSNDFQLTTWVGAFDVPYPGATRLLHTGGNTNYGDYSNPQVDALLDEAARTTDEAVRTNAYQQVELLVGQDLSMAWFSRSYLSTITKPEVKGIDRYPSRDMFFATTWLDGGPE</sequence>
<dbReference type="Gene3D" id="3.10.105.10">
    <property type="entry name" value="Dipeptide-binding Protein, Domain 3"/>
    <property type="match status" value="1"/>
</dbReference>
<feature type="chain" id="PRO_5045247892" evidence="2">
    <location>
        <begin position="29"/>
        <end position="539"/>
    </location>
</feature>
<dbReference type="EMBL" id="JAKXMK010000022">
    <property type="protein sequence ID" value="MCH6168908.1"/>
    <property type="molecule type" value="Genomic_DNA"/>
</dbReference>
<feature type="signal peptide" evidence="2">
    <location>
        <begin position="1"/>
        <end position="28"/>
    </location>
</feature>
<organism evidence="4 5">
    <name type="scientific">Pseudonocardia alaniniphila</name>
    <dbReference type="NCBI Taxonomy" id="75291"/>
    <lineage>
        <taxon>Bacteria</taxon>
        <taxon>Bacillati</taxon>
        <taxon>Actinomycetota</taxon>
        <taxon>Actinomycetes</taxon>
        <taxon>Pseudonocardiales</taxon>
        <taxon>Pseudonocardiaceae</taxon>
        <taxon>Pseudonocardia</taxon>
    </lineage>
</organism>
<name>A0ABS9TKH6_9PSEU</name>
<keyword evidence="1 2" id="KW-0732">Signal</keyword>
<protein>
    <submittedName>
        <fullName evidence="4">ABC transporter substrate-binding protein</fullName>
    </submittedName>
</protein>
<dbReference type="PROSITE" id="PS51257">
    <property type="entry name" value="PROKAR_LIPOPROTEIN"/>
    <property type="match status" value="1"/>
</dbReference>
<dbReference type="Gene3D" id="3.40.190.10">
    <property type="entry name" value="Periplasmic binding protein-like II"/>
    <property type="match status" value="1"/>
</dbReference>
<dbReference type="InterPro" id="IPR000914">
    <property type="entry name" value="SBP_5_dom"/>
</dbReference>
<dbReference type="InterPro" id="IPR030678">
    <property type="entry name" value="Peptide/Ni-bd"/>
</dbReference>
<dbReference type="InterPro" id="IPR039424">
    <property type="entry name" value="SBP_5"/>
</dbReference>
<dbReference type="RefSeq" id="WP_241039547.1">
    <property type="nucleotide sequence ID" value="NZ_BAAAJF010000011.1"/>
</dbReference>
<dbReference type="Proteomes" id="UP001299970">
    <property type="component" value="Unassembled WGS sequence"/>
</dbReference>
<evidence type="ECO:0000256" key="1">
    <source>
        <dbReference type="ARBA" id="ARBA00022729"/>
    </source>
</evidence>
<dbReference type="PANTHER" id="PTHR30290">
    <property type="entry name" value="PERIPLASMIC BINDING COMPONENT OF ABC TRANSPORTER"/>
    <property type="match status" value="1"/>
</dbReference>